<evidence type="ECO:0000256" key="3">
    <source>
        <dbReference type="SAM" id="Phobius"/>
    </source>
</evidence>
<dbReference type="AlphaFoldDB" id="A0A411MIF3"/>
<evidence type="ECO:0000313" key="6">
    <source>
        <dbReference type="Proteomes" id="UP000291130"/>
    </source>
</evidence>
<dbReference type="InterPro" id="IPR043128">
    <property type="entry name" value="Rev_trsase/Diguanyl_cyclase"/>
</dbReference>
<dbReference type="Gene3D" id="3.30.70.270">
    <property type="match status" value="1"/>
</dbReference>
<dbReference type="PROSITE" id="PS50887">
    <property type="entry name" value="GGDEF"/>
    <property type="match status" value="1"/>
</dbReference>
<feature type="transmembrane region" description="Helical" evidence="3">
    <location>
        <begin position="166"/>
        <end position="184"/>
    </location>
</feature>
<evidence type="ECO:0000256" key="1">
    <source>
        <dbReference type="ARBA" id="ARBA00012528"/>
    </source>
</evidence>
<feature type="transmembrane region" description="Helical" evidence="3">
    <location>
        <begin position="60"/>
        <end position="81"/>
    </location>
</feature>
<accession>A0A411MIF3</accession>
<dbReference type="KEGG" id="ptk:EXN22_13380"/>
<dbReference type="SMART" id="SM00267">
    <property type="entry name" value="GGDEF"/>
    <property type="match status" value="1"/>
</dbReference>
<organism evidence="5 6">
    <name type="scientific">Pseudomonas tructae</name>
    <dbReference type="NCBI Taxonomy" id="2518644"/>
    <lineage>
        <taxon>Bacteria</taxon>
        <taxon>Pseudomonadati</taxon>
        <taxon>Pseudomonadota</taxon>
        <taxon>Gammaproteobacteria</taxon>
        <taxon>Pseudomonadales</taxon>
        <taxon>Pseudomonadaceae</taxon>
        <taxon>Pseudomonas</taxon>
    </lineage>
</organism>
<feature type="transmembrane region" description="Helical" evidence="3">
    <location>
        <begin position="88"/>
        <end position="106"/>
    </location>
</feature>
<dbReference type="GO" id="GO:0052621">
    <property type="term" value="F:diguanylate cyclase activity"/>
    <property type="evidence" value="ECO:0007669"/>
    <property type="project" value="UniProtKB-EC"/>
</dbReference>
<feature type="domain" description="GGDEF" evidence="4">
    <location>
        <begin position="232"/>
        <end position="358"/>
    </location>
</feature>
<dbReference type="CDD" id="cd01949">
    <property type="entry name" value="GGDEF"/>
    <property type="match status" value="1"/>
</dbReference>
<feature type="transmembrane region" description="Helical" evidence="3">
    <location>
        <begin position="33"/>
        <end position="54"/>
    </location>
</feature>
<keyword evidence="3" id="KW-0472">Membrane</keyword>
<dbReference type="InterPro" id="IPR029787">
    <property type="entry name" value="Nucleotide_cyclase"/>
</dbReference>
<dbReference type="GO" id="GO:0005886">
    <property type="term" value="C:plasma membrane"/>
    <property type="evidence" value="ECO:0007669"/>
    <property type="project" value="TreeGrafter"/>
</dbReference>
<keyword evidence="6" id="KW-1185">Reference proteome</keyword>
<dbReference type="GO" id="GO:1902201">
    <property type="term" value="P:negative regulation of bacterial-type flagellum-dependent cell motility"/>
    <property type="evidence" value="ECO:0007669"/>
    <property type="project" value="TreeGrafter"/>
</dbReference>
<dbReference type="Proteomes" id="UP000291130">
    <property type="component" value="Chromosome"/>
</dbReference>
<dbReference type="EMBL" id="CP035952">
    <property type="protein sequence ID" value="QBF26636.1"/>
    <property type="molecule type" value="Genomic_DNA"/>
</dbReference>
<keyword evidence="3" id="KW-1133">Transmembrane helix</keyword>
<dbReference type="GO" id="GO:0043709">
    <property type="term" value="P:cell adhesion involved in single-species biofilm formation"/>
    <property type="evidence" value="ECO:0007669"/>
    <property type="project" value="TreeGrafter"/>
</dbReference>
<dbReference type="InterPro" id="IPR050469">
    <property type="entry name" value="Diguanylate_Cyclase"/>
</dbReference>
<dbReference type="RefSeq" id="WP_130264504.1">
    <property type="nucleotide sequence ID" value="NZ_CP035952.1"/>
</dbReference>
<keyword evidence="3" id="KW-0812">Transmembrane</keyword>
<evidence type="ECO:0000313" key="5">
    <source>
        <dbReference type="EMBL" id="QBF26636.1"/>
    </source>
</evidence>
<dbReference type="InterPro" id="IPR000160">
    <property type="entry name" value="GGDEF_dom"/>
</dbReference>
<proteinExistence type="predicted"/>
<gene>
    <name evidence="5" type="ORF">EXN22_13380</name>
</gene>
<dbReference type="Pfam" id="PF00990">
    <property type="entry name" value="GGDEF"/>
    <property type="match status" value="1"/>
</dbReference>
<dbReference type="PANTHER" id="PTHR45138:SF9">
    <property type="entry name" value="DIGUANYLATE CYCLASE DGCM-RELATED"/>
    <property type="match status" value="1"/>
</dbReference>
<dbReference type="OrthoDB" id="9812260at2"/>
<evidence type="ECO:0000256" key="2">
    <source>
        <dbReference type="ARBA" id="ARBA00034247"/>
    </source>
</evidence>
<dbReference type="NCBIfam" id="TIGR00254">
    <property type="entry name" value="GGDEF"/>
    <property type="match status" value="1"/>
</dbReference>
<reference evidence="5 6" key="1">
    <citation type="submission" date="2019-02" db="EMBL/GenBank/DDBJ databases">
        <title>Complete genome sequence of Pseudomonas sp. SNU WT1 isolated from rainbow trout.</title>
        <authorList>
            <person name="Oh W.T."/>
            <person name="Park S.C."/>
        </authorList>
    </citation>
    <scope>NUCLEOTIDE SEQUENCE [LARGE SCALE GENOMIC DNA]</scope>
    <source>
        <strain evidence="5 6">SNU WT1</strain>
    </source>
</reference>
<dbReference type="PANTHER" id="PTHR45138">
    <property type="entry name" value="REGULATORY COMPONENTS OF SENSORY TRANSDUCTION SYSTEM"/>
    <property type="match status" value="1"/>
</dbReference>
<evidence type="ECO:0000259" key="4">
    <source>
        <dbReference type="PROSITE" id="PS50887"/>
    </source>
</evidence>
<dbReference type="EC" id="2.7.7.65" evidence="1"/>
<protein>
    <recommendedName>
        <fullName evidence="1">diguanylate cyclase</fullName>
        <ecNumber evidence="1">2.7.7.65</ecNumber>
    </recommendedName>
</protein>
<sequence>MYKTIEQQVRRHIAPPELRQEFRQHDFEHLKSFCILVFAASLGIWVLFDLIVSFQGNQGFTYLSALFIAVMGMLTIVLGFVRKAAHFDVLNLIFIAVITLAVRLVIDGLPQGLRPAWMVLGASSVLYSVSVLPVRRWSFFATMLIIWINLNPYQVPDVHLFELRGSLFLCYAVFLNGLTLYTYLKMRQAKLHNFYMAKLLLEQAYVDALTDIPNRRAFMATAQKHLQDDPPGARYLAMIDIDNFKKVNDQFGHDIGDVVLKRIAGNIKASMAEFEYARLGGEEFVVYLWGLDEADITQRIDTLCRRVREDTAEHPVTVSIGLAQIQRQDSLNHALVKADEALYEAKRSGKDRYVLWRAAQPL</sequence>
<dbReference type="SUPFAM" id="SSF55073">
    <property type="entry name" value="Nucleotide cyclase"/>
    <property type="match status" value="1"/>
</dbReference>
<feature type="transmembrane region" description="Helical" evidence="3">
    <location>
        <begin position="137"/>
        <end position="154"/>
    </location>
</feature>
<comment type="catalytic activity">
    <reaction evidence="2">
        <text>2 GTP = 3',3'-c-di-GMP + 2 diphosphate</text>
        <dbReference type="Rhea" id="RHEA:24898"/>
        <dbReference type="ChEBI" id="CHEBI:33019"/>
        <dbReference type="ChEBI" id="CHEBI:37565"/>
        <dbReference type="ChEBI" id="CHEBI:58805"/>
        <dbReference type="EC" id="2.7.7.65"/>
    </reaction>
</comment>
<feature type="transmembrane region" description="Helical" evidence="3">
    <location>
        <begin position="112"/>
        <end position="130"/>
    </location>
</feature>
<name>A0A411MIF3_9PSED</name>